<dbReference type="eggNOG" id="COG0442">
    <property type="taxonomic scope" value="Bacteria"/>
</dbReference>
<dbReference type="PATRIC" id="fig|1158606.3.peg.677"/>
<dbReference type="RefSeq" id="WP_010753367.1">
    <property type="nucleotide sequence ID" value="NZ_ASVU01000002.1"/>
</dbReference>
<dbReference type="InterPro" id="IPR002314">
    <property type="entry name" value="aa-tRNA-synt_IIb"/>
</dbReference>
<proteinExistence type="inferred from homology"/>
<dbReference type="InterPro" id="IPR004154">
    <property type="entry name" value="Anticodon-bd"/>
</dbReference>
<comment type="domain">
    <text evidence="10">Consists of three domains: the N-terminal catalytic domain, the editing domain and the C-terminal anticodon-binding domain.</text>
</comment>
<dbReference type="PROSITE" id="PS50862">
    <property type="entry name" value="AA_TRNA_LIGASE_II"/>
    <property type="match status" value="1"/>
</dbReference>
<dbReference type="PANTHER" id="PTHR42753">
    <property type="entry name" value="MITOCHONDRIAL RIBOSOME PROTEIN L39/PROLYL-TRNA LIGASE FAMILY MEMBER"/>
    <property type="match status" value="1"/>
</dbReference>
<feature type="domain" description="Aminoacyl-transfer RNA synthetases class-II family profile" evidence="11">
    <location>
        <begin position="33"/>
        <end position="470"/>
    </location>
</feature>
<keyword evidence="7 10" id="KW-0648">Protein biosynthesis</keyword>
<dbReference type="Gene3D" id="3.30.930.10">
    <property type="entry name" value="Bira Bifunctional Protein, Domain 2"/>
    <property type="match status" value="2"/>
</dbReference>
<dbReference type="InterPro" id="IPR002316">
    <property type="entry name" value="Pro-tRNA-ligase_IIa"/>
</dbReference>
<dbReference type="InterPro" id="IPR044140">
    <property type="entry name" value="ProRS_anticodon_short"/>
</dbReference>
<dbReference type="SUPFAM" id="SSF52954">
    <property type="entry name" value="Class II aaRS ABD-related"/>
    <property type="match status" value="1"/>
</dbReference>
<organism evidence="12 13">
    <name type="scientific">Enterococcus asini ATCC 700915</name>
    <dbReference type="NCBI Taxonomy" id="1158606"/>
    <lineage>
        <taxon>Bacteria</taxon>
        <taxon>Bacillati</taxon>
        <taxon>Bacillota</taxon>
        <taxon>Bacilli</taxon>
        <taxon>Lactobacillales</taxon>
        <taxon>Enterococcaceae</taxon>
        <taxon>Enterococcus</taxon>
    </lineage>
</organism>
<dbReference type="GO" id="GO:0016740">
    <property type="term" value="F:transferase activity"/>
    <property type="evidence" value="ECO:0007669"/>
    <property type="project" value="UniProtKB-ARBA"/>
</dbReference>
<dbReference type="InterPro" id="IPR023717">
    <property type="entry name" value="Pro-tRNA-Synthase_IIa_type1"/>
</dbReference>
<gene>
    <name evidence="10" type="primary">proS</name>
    <name evidence="12" type="ORF">UAS_00716</name>
</gene>
<evidence type="ECO:0000256" key="7">
    <source>
        <dbReference type="ARBA" id="ARBA00022917"/>
    </source>
</evidence>
<evidence type="ECO:0000256" key="10">
    <source>
        <dbReference type="HAMAP-Rule" id="MF_01569"/>
    </source>
</evidence>
<dbReference type="GO" id="GO:0140096">
    <property type="term" value="F:catalytic activity, acting on a protein"/>
    <property type="evidence" value="ECO:0007669"/>
    <property type="project" value="UniProtKB-ARBA"/>
</dbReference>
<evidence type="ECO:0000256" key="8">
    <source>
        <dbReference type="ARBA" id="ARBA00023146"/>
    </source>
</evidence>
<dbReference type="NCBIfam" id="TIGR00409">
    <property type="entry name" value="proS_fam_II"/>
    <property type="match status" value="1"/>
</dbReference>
<evidence type="ECO:0000256" key="6">
    <source>
        <dbReference type="ARBA" id="ARBA00022840"/>
    </source>
</evidence>
<dbReference type="InterPro" id="IPR036621">
    <property type="entry name" value="Anticodon-bd_dom_sf"/>
</dbReference>
<dbReference type="InterPro" id="IPR036754">
    <property type="entry name" value="YbaK/aa-tRNA-synt-asso_dom_sf"/>
</dbReference>
<dbReference type="HOGENOM" id="CLU_016739_0_0_9"/>
<dbReference type="PRINTS" id="PR01046">
    <property type="entry name" value="TRNASYNTHPRO"/>
</dbReference>
<dbReference type="GO" id="GO:0005829">
    <property type="term" value="C:cytosol"/>
    <property type="evidence" value="ECO:0007669"/>
    <property type="project" value="TreeGrafter"/>
</dbReference>
<dbReference type="EMBL" id="AJAP01000007">
    <property type="protein sequence ID" value="EOH89177.1"/>
    <property type="molecule type" value="Genomic_DNA"/>
</dbReference>
<dbReference type="CDD" id="cd00861">
    <property type="entry name" value="ProRS_anticodon_short"/>
    <property type="match status" value="1"/>
</dbReference>
<dbReference type="EC" id="6.1.1.15" evidence="10"/>
<evidence type="ECO:0000313" key="12">
    <source>
        <dbReference type="EMBL" id="EOH89177.1"/>
    </source>
</evidence>
<dbReference type="Proteomes" id="UP000013777">
    <property type="component" value="Unassembled WGS sequence"/>
</dbReference>
<name>R2PXG7_9ENTE</name>
<keyword evidence="13" id="KW-1185">Reference proteome</keyword>
<dbReference type="InterPro" id="IPR006195">
    <property type="entry name" value="aa-tRNA-synth_II"/>
</dbReference>
<dbReference type="STRING" id="57732.RU94_GL001770"/>
<evidence type="ECO:0000259" key="11">
    <source>
        <dbReference type="PROSITE" id="PS50862"/>
    </source>
</evidence>
<keyword evidence="6 10" id="KW-0067">ATP-binding</keyword>
<dbReference type="OrthoDB" id="9809052at2"/>
<dbReference type="Pfam" id="PF00587">
    <property type="entry name" value="tRNA-synt_2b"/>
    <property type="match status" value="1"/>
</dbReference>
<dbReference type="SUPFAM" id="SSF55681">
    <property type="entry name" value="Class II aaRS and biotin synthetases"/>
    <property type="match status" value="1"/>
</dbReference>
<evidence type="ECO:0000256" key="3">
    <source>
        <dbReference type="ARBA" id="ARBA00022490"/>
    </source>
</evidence>
<dbReference type="InterPro" id="IPR007214">
    <property type="entry name" value="YbaK/aa-tRNA-synth-assoc-dom"/>
</dbReference>
<keyword evidence="5 10" id="KW-0547">Nucleotide-binding</keyword>
<dbReference type="Gene3D" id="3.90.960.10">
    <property type="entry name" value="YbaK/aminoacyl-tRNA synthetase-associated domain"/>
    <property type="match status" value="1"/>
</dbReference>
<dbReference type="NCBIfam" id="NF006625">
    <property type="entry name" value="PRK09194.1"/>
    <property type="match status" value="1"/>
</dbReference>
<comment type="function">
    <text evidence="10">Catalyzes the attachment of proline to tRNA(Pro) in a two-step reaction: proline is first activated by ATP to form Pro-AMP and then transferred to the acceptor end of tRNA(Pro). As ProRS can inadvertently accommodate and process non-cognate amino acids such as alanine and cysteine, to avoid such errors it has two additional distinct editing activities against alanine. One activity is designated as 'pretransfer' editing and involves the tRNA(Pro)-independent hydrolysis of activated Ala-AMP. The other activity is designated 'posttransfer' editing and involves deacylation of mischarged Ala-tRNA(Pro). The misacylated Cys-tRNA(Pro) is not edited by ProRS.</text>
</comment>
<dbReference type="AlphaFoldDB" id="R2PXG7"/>
<dbReference type="GO" id="GO:0004827">
    <property type="term" value="F:proline-tRNA ligase activity"/>
    <property type="evidence" value="ECO:0007669"/>
    <property type="project" value="UniProtKB-UniRule"/>
</dbReference>
<accession>R2PXG7</accession>
<dbReference type="InterPro" id="IPR004500">
    <property type="entry name" value="Pro-tRNA-synth_IIa_bac-type"/>
</dbReference>
<dbReference type="InterPro" id="IPR050062">
    <property type="entry name" value="Pro-tRNA_synthetase"/>
</dbReference>
<evidence type="ECO:0000256" key="9">
    <source>
        <dbReference type="ARBA" id="ARBA00047671"/>
    </source>
</evidence>
<reference evidence="12 13" key="1">
    <citation type="submission" date="2013-02" db="EMBL/GenBank/DDBJ databases">
        <title>The Genome Sequence of Enterococcus asini ATCC_700915.</title>
        <authorList>
            <consortium name="The Broad Institute Genome Sequencing Platform"/>
            <consortium name="The Broad Institute Genome Sequencing Center for Infectious Disease"/>
            <person name="Earl A.M."/>
            <person name="Gilmore M.S."/>
            <person name="Lebreton F."/>
            <person name="Walker B."/>
            <person name="Young S.K."/>
            <person name="Zeng Q."/>
            <person name="Gargeya S."/>
            <person name="Fitzgerald M."/>
            <person name="Haas B."/>
            <person name="Abouelleil A."/>
            <person name="Alvarado L."/>
            <person name="Arachchi H.M."/>
            <person name="Berlin A.M."/>
            <person name="Chapman S.B."/>
            <person name="Dewar J."/>
            <person name="Goldberg J."/>
            <person name="Griggs A."/>
            <person name="Gujja S."/>
            <person name="Hansen M."/>
            <person name="Howarth C."/>
            <person name="Imamovic A."/>
            <person name="Larimer J."/>
            <person name="McCowan C."/>
            <person name="Murphy C."/>
            <person name="Neiman D."/>
            <person name="Pearson M."/>
            <person name="Priest M."/>
            <person name="Roberts A."/>
            <person name="Saif S."/>
            <person name="Shea T."/>
            <person name="Sisk P."/>
            <person name="Sykes S."/>
            <person name="Wortman J."/>
            <person name="Nusbaum C."/>
            <person name="Birren B."/>
        </authorList>
    </citation>
    <scope>NUCLEOTIDE SEQUENCE [LARGE SCALE GENOMIC DNA]</scope>
    <source>
        <strain evidence="12 13">ATCC 700915</strain>
    </source>
</reference>
<protein>
    <recommendedName>
        <fullName evidence="10">Proline--tRNA ligase</fullName>
        <ecNumber evidence="10">6.1.1.15</ecNumber>
    </recommendedName>
    <alternativeName>
        <fullName evidence="10">Prolyl-tRNA synthetase</fullName>
        <shortName evidence="10">ProRS</shortName>
    </alternativeName>
</protein>
<comment type="caution">
    <text evidence="12">The sequence shown here is derived from an EMBL/GenBank/DDBJ whole genome shotgun (WGS) entry which is preliminary data.</text>
</comment>
<dbReference type="CDD" id="cd04334">
    <property type="entry name" value="ProRS-INS"/>
    <property type="match status" value="1"/>
</dbReference>
<comment type="catalytic activity">
    <reaction evidence="9 10">
        <text>tRNA(Pro) + L-proline + ATP = L-prolyl-tRNA(Pro) + AMP + diphosphate</text>
        <dbReference type="Rhea" id="RHEA:14305"/>
        <dbReference type="Rhea" id="RHEA-COMP:9700"/>
        <dbReference type="Rhea" id="RHEA-COMP:9702"/>
        <dbReference type="ChEBI" id="CHEBI:30616"/>
        <dbReference type="ChEBI" id="CHEBI:33019"/>
        <dbReference type="ChEBI" id="CHEBI:60039"/>
        <dbReference type="ChEBI" id="CHEBI:78442"/>
        <dbReference type="ChEBI" id="CHEBI:78532"/>
        <dbReference type="ChEBI" id="CHEBI:456215"/>
        <dbReference type="EC" id="6.1.1.15"/>
    </reaction>
</comment>
<evidence type="ECO:0000256" key="5">
    <source>
        <dbReference type="ARBA" id="ARBA00022741"/>
    </source>
</evidence>
<dbReference type="PANTHER" id="PTHR42753:SF2">
    <property type="entry name" value="PROLINE--TRNA LIGASE"/>
    <property type="match status" value="1"/>
</dbReference>
<dbReference type="GeneID" id="78365759"/>
<comment type="subcellular location">
    <subcellularLocation>
        <location evidence="1 10">Cytoplasm</location>
    </subcellularLocation>
</comment>
<dbReference type="HAMAP" id="MF_01569">
    <property type="entry name" value="Pro_tRNA_synth_type1"/>
    <property type="match status" value="1"/>
</dbReference>
<dbReference type="InterPro" id="IPR045864">
    <property type="entry name" value="aa-tRNA-synth_II/BPL/LPL"/>
</dbReference>
<dbReference type="GO" id="GO:0002161">
    <property type="term" value="F:aminoacyl-tRNA deacylase activity"/>
    <property type="evidence" value="ECO:0007669"/>
    <property type="project" value="InterPro"/>
</dbReference>
<evidence type="ECO:0000256" key="2">
    <source>
        <dbReference type="ARBA" id="ARBA00011738"/>
    </source>
</evidence>
<keyword evidence="4 10" id="KW-0436">Ligase</keyword>
<dbReference type="Pfam" id="PF04073">
    <property type="entry name" value="tRNA_edit"/>
    <property type="match status" value="1"/>
</dbReference>
<evidence type="ECO:0000313" key="13">
    <source>
        <dbReference type="Proteomes" id="UP000013777"/>
    </source>
</evidence>
<comment type="similarity">
    <text evidence="10">Belongs to the class-II aminoacyl-tRNA synthetase family. ProS type 1 subfamily.</text>
</comment>
<dbReference type="GO" id="GO:0006433">
    <property type="term" value="P:prolyl-tRNA aminoacylation"/>
    <property type="evidence" value="ECO:0007669"/>
    <property type="project" value="UniProtKB-UniRule"/>
</dbReference>
<dbReference type="FunFam" id="3.40.50.800:FF:000011">
    <property type="entry name" value="Proline--tRNA ligase"/>
    <property type="match status" value="1"/>
</dbReference>
<keyword evidence="3 10" id="KW-0963">Cytoplasm</keyword>
<evidence type="ECO:0000256" key="4">
    <source>
        <dbReference type="ARBA" id="ARBA00022598"/>
    </source>
</evidence>
<dbReference type="Pfam" id="PF03129">
    <property type="entry name" value="HGTP_anticodon"/>
    <property type="match status" value="1"/>
</dbReference>
<keyword evidence="8 10" id="KW-0030">Aminoacyl-tRNA synthetase</keyword>
<dbReference type="GO" id="GO:0005524">
    <property type="term" value="F:ATP binding"/>
    <property type="evidence" value="ECO:0007669"/>
    <property type="project" value="UniProtKB-UniRule"/>
</dbReference>
<dbReference type="SUPFAM" id="SSF55826">
    <property type="entry name" value="YbaK/ProRS associated domain"/>
    <property type="match status" value="1"/>
</dbReference>
<sequence>MRQSTILIPTLRELPQDVEVISHQMLLRGGFIRQISSGVYAYLPLAFRVMEKIKRIIRRELQALGAQEMAMPHLLPGDLWEQTGRLASWGEQLYHVQDRNERLQLLGATNEEVFTQLIADEINSYKRLPINLFQIRSKFRDEKRSRHGLLQAREFLMQDAYSFHLTQDSLNETYRGYEAAYERILNTCGLNFRSIIGDNELMGGKESKEFVAFSEIGEDMVCYSTESDYAANLEIATSLYTKKMAQASFLELTKVATPKTTRIPEVAAFFEVAETKIIKSRLYMADEAPVLILLRGDHEVNELKVKRFLNATQLRSGTPEEALELFGAEFGFLGPVGVPEEVKLYADLALQDLDNAIAGANETGYHLVNVNSGRDFTPEAYGDLRYVLEGDPSPDGHGVLAFVKGIELGHIFKLGTQYSEIFDATVLDETGQYVPVSMGSYGLGVSRMLATIVEQHADAEGISWPRSIAPFDLHIVQMNMEDDFQTKLTDELEESLTSHGYEVLVDDRRERAGVKFADADLIGCPLRITVGKKAMENIVEVKLKRTGAMLEIRKEELLDTIPILLTSAEEA</sequence>
<evidence type="ECO:0000256" key="1">
    <source>
        <dbReference type="ARBA" id="ARBA00004496"/>
    </source>
</evidence>
<comment type="subunit">
    <text evidence="2 10">Homodimer.</text>
</comment>
<dbReference type="Gene3D" id="3.40.50.800">
    <property type="entry name" value="Anticodon-binding domain"/>
    <property type="match status" value="1"/>
</dbReference>